<keyword evidence="4 10" id="KW-1134">Transmembrane beta strand</keyword>
<dbReference type="Pfam" id="PF07715">
    <property type="entry name" value="Plug"/>
    <property type="match status" value="1"/>
</dbReference>
<dbReference type="NCBIfam" id="TIGR01783">
    <property type="entry name" value="TonB-siderophor"/>
    <property type="match status" value="1"/>
</dbReference>
<keyword evidence="7 10" id="KW-0472">Membrane</keyword>
<keyword evidence="8 15" id="KW-0675">Receptor</keyword>
<feature type="signal peptide" evidence="12">
    <location>
        <begin position="1"/>
        <end position="34"/>
    </location>
</feature>
<feature type="domain" description="TonB-dependent receptor-like beta-barrel" evidence="13">
    <location>
        <begin position="282"/>
        <end position="705"/>
    </location>
</feature>
<dbReference type="GO" id="GO:0038023">
    <property type="term" value="F:signaling receptor activity"/>
    <property type="evidence" value="ECO:0007669"/>
    <property type="project" value="InterPro"/>
</dbReference>
<proteinExistence type="inferred from homology"/>
<evidence type="ECO:0000313" key="16">
    <source>
        <dbReference type="Proteomes" id="UP000198796"/>
    </source>
</evidence>
<organism evidence="15 16">
    <name type="scientific">Poseidonocella pacifica</name>
    <dbReference type="NCBI Taxonomy" id="871651"/>
    <lineage>
        <taxon>Bacteria</taxon>
        <taxon>Pseudomonadati</taxon>
        <taxon>Pseudomonadota</taxon>
        <taxon>Alphaproteobacteria</taxon>
        <taxon>Rhodobacterales</taxon>
        <taxon>Roseobacteraceae</taxon>
        <taxon>Poseidonocella</taxon>
    </lineage>
</organism>
<dbReference type="AlphaFoldDB" id="A0A1I0VWR4"/>
<evidence type="ECO:0000313" key="15">
    <source>
        <dbReference type="EMBL" id="SFA80527.1"/>
    </source>
</evidence>
<evidence type="ECO:0000256" key="5">
    <source>
        <dbReference type="ARBA" id="ARBA00022692"/>
    </source>
</evidence>
<dbReference type="InterPro" id="IPR037066">
    <property type="entry name" value="Plug_dom_sf"/>
</dbReference>
<evidence type="ECO:0000256" key="6">
    <source>
        <dbReference type="ARBA" id="ARBA00023077"/>
    </source>
</evidence>
<feature type="domain" description="TonB-dependent receptor plug" evidence="14">
    <location>
        <begin position="77"/>
        <end position="175"/>
    </location>
</feature>
<evidence type="ECO:0000259" key="14">
    <source>
        <dbReference type="Pfam" id="PF07715"/>
    </source>
</evidence>
<dbReference type="Gene3D" id="2.40.170.20">
    <property type="entry name" value="TonB-dependent receptor, beta-barrel domain"/>
    <property type="match status" value="1"/>
</dbReference>
<dbReference type="InterPro" id="IPR010105">
    <property type="entry name" value="TonB_sidphr_rcpt"/>
</dbReference>
<evidence type="ECO:0000256" key="7">
    <source>
        <dbReference type="ARBA" id="ARBA00023136"/>
    </source>
</evidence>
<dbReference type="InterPro" id="IPR036942">
    <property type="entry name" value="Beta-barrel_TonB_sf"/>
</dbReference>
<dbReference type="EMBL" id="FOJU01000001">
    <property type="protein sequence ID" value="SFA80527.1"/>
    <property type="molecule type" value="Genomic_DNA"/>
</dbReference>
<dbReference type="Gene3D" id="2.170.130.10">
    <property type="entry name" value="TonB-dependent receptor, plug domain"/>
    <property type="match status" value="1"/>
</dbReference>
<gene>
    <name evidence="15" type="ORF">SAMN05421688_1046</name>
</gene>
<reference evidence="15 16" key="1">
    <citation type="submission" date="2016-10" db="EMBL/GenBank/DDBJ databases">
        <authorList>
            <person name="de Groot N.N."/>
        </authorList>
    </citation>
    <scope>NUCLEOTIDE SEQUENCE [LARGE SCALE GENOMIC DNA]</scope>
    <source>
        <strain evidence="15 16">DSM 29316</strain>
    </source>
</reference>
<accession>A0A1I0VWR4</accession>
<evidence type="ECO:0000256" key="12">
    <source>
        <dbReference type="SAM" id="SignalP"/>
    </source>
</evidence>
<dbReference type="PROSITE" id="PS52016">
    <property type="entry name" value="TONB_DEPENDENT_REC_3"/>
    <property type="match status" value="1"/>
</dbReference>
<dbReference type="Proteomes" id="UP000198796">
    <property type="component" value="Unassembled WGS sequence"/>
</dbReference>
<feature type="chain" id="PRO_5011698310" evidence="12">
    <location>
        <begin position="35"/>
        <end position="736"/>
    </location>
</feature>
<evidence type="ECO:0000256" key="9">
    <source>
        <dbReference type="ARBA" id="ARBA00023237"/>
    </source>
</evidence>
<evidence type="ECO:0000256" key="3">
    <source>
        <dbReference type="ARBA" id="ARBA00022448"/>
    </source>
</evidence>
<dbReference type="PANTHER" id="PTHR32552:SF83">
    <property type="entry name" value="BLR3904 PROTEIN"/>
    <property type="match status" value="1"/>
</dbReference>
<keyword evidence="9 10" id="KW-0998">Cell outer membrane</keyword>
<dbReference type="SUPFAM" id="SSF56935">
    <property type="entry name" value="Porins"/>
    <property type="match status" value="1"/>
</dbReference>
<comment type="subcellular location">
    <subcellularLocation>
        <location evidence="1 10">Cell outer membrane</location>
        <topology evidence="1 10">Multi-pass membrane protein</topology>
    </subcellularLocation>
</comment>
<keyword evidence="6 11" id="KW-0798">TonB box</keyword>
<dbReference type="PANTHER" id="PTHR32552">
    <property type="entry name" value="FERRICHROME IRON RECEPTOR-RELATED"/>
    <property type="match status" value="1"/>
</dbReference>
<comment type="similarity">
    <text evidence="2 10 11">Belongs to the TonB-dependent receptor family.</text>
</comment>
<dbReference type="OrthoDB" id="9760333at2"/>
<dbReference type="InterPro" id="IPR039426">
    <property type="entry name" value="TonB-dep_rcpt-like"/>
</dbReference>
<dbReference type="GO" id="GO:0009279">
    <property type="term" value="C:cell outer membrane"/>
    <property type="evidence" value="ECO:0007669"/>
    <property type="project" value="UniProtKB-SubCell"/>
</dbReference>
<evidence type="ECO:0000256" key="4">
    <source>
        <dbReference type="ARBA" id="ARBA00022452"/>
    </source>
</evidence>
<keyword evidence="12" id="KW-0732">Signal</keyword>
<dbReference type="InterPro" id="IPR012910">
    <property type="entry name" value="Plug_dom"/>
</dbReference>
<protein>
    <submittedName>
        <fullName evidence="15">Catecholate siderophore receptor</fullName>
    </submittedName>
</protein>
<evidence type="ECO:0000256" key="1">
    <source>
        <dbReference type="ARBA" id="ARBA00004571"/>
    </source>
</evidence>
<dbReference type="GO" id="GO:0015344">
    <property type="term" value="F:siderophore uptake transmembrane transporter activity"/>
    <property type="evidence" value="ECO:0007669"/>
    <property type="project" value="TreeGrafter"/>
</dbReference>
<dbReference type="RefSeq" id="WP_092061200.1">
    <property type="nucleotide sequence ID" value="NZ_FOJU01000001.1"/>
</dbReference>
<dbReference type="InterPro" id="IPR000531">
    <property type="entry name" value="Beta-barrel_TonB"/>
</dbReference>
<dbReference type="CDD" id="cd01347">
    <property type="entry name" value="ligand_gated_channel"/>
    <property type="match status" value="1"/>
</dbReference>
<evidence type="ECO:0000256" key="8">
    <source>
        <dbReference type="ARBA" id="ARBA00023170"/>
    </source>
</evidence>
<name>A0A1I0VWR4_9RHOB</name>
<dbReference type="STRING" id="871651.SAMN05421688_1046"/>
<keyword evidence="3 10" id="KW-0813">Transport</keyword>
<keyword evidence="16" id="KW-1185">Reference proteome</keyword>
<evidence type="ECO:0000256" key="2">
    <source>
        <dbReference type="ARBA" id="ARBA00009810"/>
    </source>
</evidence>
<evidence type="ECO:0000259" key="13">
    <source>
        <dbReference type="Pfam" id="PF00593"/>
    </source>
</evidence>
<evidence type="ECO:0000256" key="10">
    <source>
        <dbReference type="PROSITE-ProRule" id="PRU01360"/>
    </source>
</evidence>
<keyword evidence="5 10" id="KW-0812">Transmembrane</keyword>
<dbReference type="Pfam" id="PF00593">
    <property type="entry name" value="TonB_dep_Rec_b-barrel"/>
    <property type="match status" value="1"/>
</dbReference>
<evidence type="ECO:0000256" key="11">
    <source>
        <dbReference type="RuleBase" id="RU003357"/>
    </source>
</evidence>
<dbReference type="GO" id="GO:0015891">
    <property type="term" value="P:siderophore transport"/>
    <property type="evidence" value="ECO:0007669"/>
    <property type="project" value="InterPro"/>
</dbReference>
<sequence>MTQSAKGGRANAFPASSVATTLGLLPTLAISAMAVPAAAQQQQSAYDLGEIVVKAPEQETQGYLATESSSAKSTAPLVDTPKSVTVITAAEIRDRGQTSLEEVLRTTPGVTLGAAEGGIPLGTQPVIRGFSAAFDVSVDGIRNASRTTYEAFNLESVEIAKGPSGTTGGRGTTGGSVNLETKKPVEDNFTDTSLTYGTGKFLRGTLDTNRDFGAFSTRLNLMAQSADDLNGREGVTSERYGVAPSLRYQLNGTTSLTAGLYYYESHDLPDYGIPMSTSESDPDYTVGSGTTWDPYEPADVSNENWYGLQDRDFRDLTSKSAFVALDHQLGNGLNWSTTVRVTEDENVYLATKLDGKPDGVLQDARNGNKLTKTQAINSQITGSGTAFGVEHQFAFGVDISREITRTGSVSENGTDPTTSYSNPNYSADWDGTSTVEDFNGKATTITRALYAVDTITFSPEWELSLGLRWDDYRVKSDTVGRGGASSGTLEDQFLNGNIGLVYHPTANSSIYAAVSTSTNPSAEGAAIQGGLDEESAALDPERSYSYELGGKMLVNDSLLVSAAIFRTEKDNARINNALGETELAGRTVSKGIELGIAGQINDRWSVSGGYTYTDAKIEEAGFNGNGTTEYDDDTEVTNVAPHSLSIWTSYDVTEALTVGGGATYTSERNVNREGTTVLPAHWQVDAMARYAFENDLEVQMNVTNLFDETIYQSGRTNDFVNVGSPRTVSLTLNKRF</sequence>